<evidence type="ECO:0000256" key="3">
    <source>
        <dbReference type="ARBA" id="ARBA00022840"/>
    </source>
</evidence>
<sequence length="277" mass="31882">IQNPKLTNVLDRWILARLNGTVTDVTKRLELYDINGAGKSISVLVNDLSRWYIRRSRRRLQKPESKRDYENASYILSVVLLTLSKLIAPFMPFSAEALYQSLKLKVAGYAFKSSVHLEQWPRLERKLLDKRLLADMDEIRRIASEVLAKRNEAGIKVRQPLASLKIRGAEPAIQDKKLISILKEEVNVKRVIFRKDVGEAIELDTRVTHKLEEEGWLRELVRVVQQMRQDAGLRPHEEVILSITSKGELGMLVEKNKSPLKDELRAAMISLRPLKVF</sequence>
<keyword evidence="2" id="KW-0547">Nucleotide-binding</keyword>
<dbReference type="PANTHER" id="PTHR42780">
    <property type="entry name" value="SOLEUCYL-TRNA SYNTHETASE"/>
    <property type="match status" value="1"/>
</dbReference>
<evidence type="ECO:0000256" key="4">
    <source>
        <dbReference type="ARBA" id="ARBA00022917"/>
    </source>
</evidence>
<accession>X1T7X3</accession>
<protein>
    <recommendedName>
        <fullName evidence="6">Methionyl/Valyl/Leucyl/Isoleucyl-tRNA synthetase anticodon-binding domain-containing protein</fullName>
    </recommendedName>
</protein>
<dbReference type="GO" id="GO:0006428">
    <property type="term" value="P:isoleucyl-tRNA aminoacylation"/>
    <property type="evidence" value="ECO:0007669"/>
    <property type="project" value="TreeGrafter"/>
</dbReference>
<comment type="caution">
    <text evidence="7">The sequence shown here is derived from an EMBL/GenBank/DDBJ whole genome shotgun (WGS) entry which is preliminary data.</text>
</comment>
<organism evidence="7">
    <name type="scientific">marine sediment metagenome</name>
    <dbReference type="NCBI Taxonomy" id="412755"/>
    <lineage>
        <taxon>unclassified sequences</taxon>
        <taxon>metagenomes</taxon>
        <taxon>ecological metagenomes</taxon>
    </lineage>
</organism>
<dbReference type="GO" id="GO:0005524">
    <property type="term" value="F:ATP binding"/>
    <property type="evidence" value="ECO:0007669"/>
    <property type="project" value="UniProtKB-KW"/>
</dbReference>
<reference evidence="7" key="1">
    <citation type="journal article" date="2014" name="Front. Microbiol.">
        <title>High frequency of phylogenetically diverse reductive dehalogenase-homologous genes in deep subseafloor sedimentary metagenomes.</title>
        <authorList>
            <person name="Kawai M."/>
            <person name="Futagami T."/>
            <person name="Toyoda A."/>
            <person name="Takaki Y."/>
            <person name="Nishi S."/>
            <person name="Hori S."/>
            <person name="Arai W."/>
            <person name="Tsubouchi T."/>
            <person name="Morono Y."/>
            <person name="Uchiyama I."/>
            <person name="Ito T."/>
            <person name="Fujiyama A."/>
            <person name="Inagaki F."/>
            <person name="Takami H."/>
        </authorList>
    </citation>
    <scope>NUCLEOTIDE SEQUENCE</scope>
    <source>
        <strain evidence="7">Expedition CK06-06</strain>
    </source>
</reference>
<proteinExistence type="predicted"/>
<feature type="domain" description="Methionyl/Valyl/Leucyl/Isoleucyl-tRNA synthetase anticodon-binding" evidence="6">
    <location>
        <begin position="11"/>
        <end position="161"/>
    </location>
</feature>
<feature type="non-terminal residue" evidence="7">
    <location>
        <position position="1"/>
    </location>
</feature>
<dbReference type="GO" id="GO:0004822">
    <property type="term" value="F:isoleucine-tRNA ligase activity"/>
    <property type="evidence" value="ECO:0007669"/>
    <property type="project" value="InterPro"/>
</dbReference>
<feature type="non-terminal residue" evidence="7">
    <location>
        <position position="277"/>
    </location>
</feature>
<dbReference type="EMBL" id="BARW01018690">
    <property type="protein sequence ID" value="GAJ01389.1"/>
    <property type="molecule type" value="Genomic_DNA"/>
</dbReference>
<evidence type="ECO:0000256" key="5">
    <source>
        <dbReference type="ARBA" id="ARBA00023146"/>
    </source>
</evidence>
<dbReference type="SUPFAM" id="SSF47323">
    <property type="entry name" value="Anticodon-binding domain of a subclass of class I aminoacyl-tRNA synthetases"/>
    <property type="match status" value="1"/>
</dbReference>
<keyword evidence="4" id="KW-0648">Protein biosynthesis</keyword>
<keyword evidence="1" id="KW-0436">Ligase</keyword>
<dbReference type="AlphaFoldDB" id="X1T7X3"/>
<dbReference type="InterPro" id="IPR013155">
    <property type="entry name" value="M/V/L/I-tRNA-synth_anticd-bd"/>
</dbReference>
<evidence type="ECO:0000313" key="7">
    <source>
        <dbReference type="EMBL" id="GAJ01389.1"/>
    </source>
</evidence>
<keyword evidence="5" id="KW-0030">Aminoacyl-tRNA synthetase</keyword>
<evidence type="ECO:0000256" key="1">
    <source>
        <dbReference type="ARBA" id="ARBA00022598"/>
    </source>
</evidence>
<evidence type="ECO:0000256" key="2">
    <source>
        <dbReference type="ARBA" id="ARBA00022741"/>
    </source>
</evidence>
<dbReference type="Gene3D" id="1.10.730.10">
    <property type="entry name" value="Isoleucyl-tRNA Synthetase, Domain 1"/>
    <property type="match status" value="1"/>
</dbReference>
<keyword evidence="3" id="KW-0067">ATP-binding</keyword>
<name>X1T7X3_9ZZZZ</name>
<dbReference type="InterPro" id="IPR023586">
    <property type="entry name" value="Ile-tRNA-ligase_type2"/>
</dbReference>
<dbReference type="PANTHER" id="PTHR42780:SF1">
    <property type="entry name" value="ISOLEUCINE--TRNA LIGASE, CYTOPLASMIC"/>
    <property type="match status" value="1"/>
</dbReference>
<evidence type="ECO:0000259" key="6">
    <source>
        <dbReference type="Pfam" id="PF08264"/>
    </source>
</evidence>
<dbReference type="Pfam" id="PF08264">
    <property type="entry name" value="Anticodon_1"/>
    <property type="match status" value="1"/>
</dbReference>
<gene>
    <name evidence="7" type="ORF">S12H4_31945</name>
</gene>
<dbReference type="InterPro" id="IPR009080">
    <property type="entry name" value="tRNAsynth_Ia_anticodon-bd"/>
</dbReference>